<evidence type="ECO:0000313" key="2">
    <source>
        <dbReference type="EMBL" id="SDI98145.1"/>
    </source>
</evidence>
<evidence type="ECO:0000313" key="3">
    <source>
        <dbReference type="Proteomes" id="UP000181870"/>
    </source>
</evidence>
<dbReference type="RefSeq" id="WP_074559466.1">
    <property type="nucleotide sequence ID" value="NZ_FMYE01000051.1"/>
</dbReference>
<dbReference type="EMBL" id="FMYE01000051">
    <property type="protein sequence ID" value="SDB78803.1"/>
    <property type="molecule type" value="Genomic_DNA"/>
</dbReference>
<accession>A0A1G8Q108</accession>
<proteinExistence type="predicted"/>
<name>A0A1G8Q108_BACOV</name>
<dbReference type="Proteomes" id="UP000183670">
    <property type="component" value="Unassembled WGS sequence"/>
</dbReference>
<sequence>MITSQMSYEELANEVAKDYMDVSMIMRKKMPDALKYFRRQSRFPMFLFSTVTSPRKNKWILIFFAKSKRRLKQYVDSFLVCVRETDHGKYVYRYDLPTKEGSVPGVTFYPPHFFSRYALRMGLELTGEDLIKRYFKTNTAMRYNTDHLFLSEEEMKELLNPVWYTSPDGISLGSVMMVSGMELFICKTFVPWNMCKKDQLITCGKEEMFRLQEDLELDTHEEDVVSRSENNKIVQEFARMILELIDKAG</sequence>
<protein>
    <submittedName>
        <fullName evidence="2">Uncharacterized protein</fullName>
    </submittedName>
</protein>
<evidence type="ECO:0000313" key="1">
    <source>
        <dbReference type="EMBL" id="SDB78803.1"/>
    </source>
</evidence>
<dbReference type="EMBL" id="FNDO01000100">
    <property type="protein sequence ID" value="SDI98145.1"/>
    <property type="molecule type" value="Genomic_DNA"/>
</dbReference>
<gene>
    <name evidence="1" type="ORF">SAMN05192581_105120</name>
    <name evidence="2" type="ORF">SAMN05192582_11002</name>
</gene>
<organism evidence="2 3">
    <name type="scientific">Bacteroides ovatus</name>
    <dbReference type="NCBI Taxonomy" id="28116"/>
    <lineage>
        <taxon>Bacteria</taxon>
        <taxon>Pseudomonadati</taxon>
        <taxon>Bacteroidota</taxon>
        <taxon>Bacteroidia</taxon>
        <taxon>Bacteroidales</taxon>
        <taxon>Bacteroidaceae</taxon>
        <taxon>Bacteroides</taxon>
    </lineage>
</organism>
<dbReference type="AlphaFoldDB" id="A0A1G8Q108"/>
<dbReference type="Proteomes" id="UP000181870">
    <property type="component" value="Unassembled WGS sequence"/>
</dbReference>
<reference evidence="3 4" key="1">
    <citation type="submission" date="2016-10" db="EMBL/GenBank/DDBJ databases">
        <authorList>
            <person name="de Groot N.N."/>
        </authorList>
    </citation>
    <scope>NUCLEOTIDE SEQUENCE [LARGE SCALE GENOMIC DNA]</scope>
    <source>
        <strain evidence="1 4">NLAE-zl-C500</strain>
        <strain evidence="2 3">NLAE-zl-C57</strain>
    </source>
</reference>
<evidence type="ECO:0000313" key="4">
    <source>
        <dbReference type="Proteomes" id="UP000183670"/>
    </source>
</evidence>